<sequence>MDPKSYRMGGHVSHNFSEIVLKCGLWNIRTCSSDGKKLNGIFSELSSRNYRFTVLTETWQGNGQIELSSQYTIYNSGFVIDGEFTGGVAFLVDTSVFQVEAFNPYSERLASIELKFGDFFLCIVGCCAPTEASSYNEIEKFYLDLDYLVRQIDSNLSKTVLIMGDFNCRIGHDSRLYHSSVVGPFADCGDTTENGRCVVDFCENNRFFIVNSFFQKKNCHHFTCYDKNGRGVVTDLVLAPKRSELYVTDARASRSITTSSDHVLLTVILRHSFKRRITPRKGKSKLEVRRSVPIEIQPQVSSTPIVISEPILPKRTNRQKNKPWFLEVKEKLVPELLEKHRLRKQWLLDQLPESFEAFKKQRNRVANQIRCAKMQYEKKMEREQEKSIELP</sequence>
<reference evidence="2 3" key="1">
    <citation type="submission" date="2019-07" db="EMBL/GenBank/DDBJ databases">
        <authorList>
            <person name="Jastrzebski P J."/>
            <person name="Paukszto L."/>
            <person name="Jastrzebski P J."/>
        </authorList>
    </citation>
    <scope>NUCLEOTIDE SEQUENCE [LARGE SCALE GENOMIC DNA]</scope>
    <source>
        <strain evidence="2 3">WMS-il1</strain>
    </source>
</reference>
<evidence type="ECO:0000313" key="2">
    <source>
        <dbReference type="EMBL" id="VUZ49863.1"/>
    </source>
</evidence>
<name>A0A564YT23_HYMDI</name>
<feature type="domain" description="Endonuclease/exonuclease/phosphatase" evidence="1">
    <location>
        <begin position="26"/>
        <end position="262"/>
    </location>
</feature>
<dbReference type="AlphaFoldDB" id="A0A564YT23"/>
<gene>
    <name evidence="2" type="ORF">WMSIL1_LOCUS8607</name>
</gene>
<dbReference type="Proteomes" id="UP000321570">
    <property type="component" value="Unassembled WGS sequence"/>
</dbReference>
<dbReference type="InterPro" id="IPR005135">
    <property type="entry name" value="Endo/exonuclease/phosphatase"/>
</dbReference>
<dbReference type="SUPFAM" id="SSF56219">
    <property type="entry name" value="DNase I-like"/>
    <property type="match status" value="1"/>
</dbReference>
<dbReference type="Pfam" id="PF03372">
    <property type="entry name" value="Exo_endo_phos"/>
    <property type="match status" value="1"/>
</dbReference>
<dbReference type="EMBL" id="CABIJS010000333">
    <property type="protein sequence ID" value="VUZ49863.1"/>
    <property type="molecule type" value="Genomic_DNA"/>
</dbReference>
<organism evidence="2 3">
    <name type="scientific">Hymenolepis diminuta</name>
    <name type="common">Rat tapeworm</name>
    <dbReference type="NCBI Taxonomy" id="6216"/>
    <lineage>
        <taxon>Eukaryota</taxon>
        <taxon>Metazoa</taxon>
        <taxon>Spiralia</taxon>
        <taxon>Lophotrochozoa</taxon>
        <taxon>Platyhelminthes</taxon>
        <taxon>Cestoda</taxon>
        <taxon>Eucestoda</taxon>
        <taxon>Cyclophyllidea</taxon>
        <taxon>Hymenolepididae</taxon>
        <taxon>Hymenolepis</taxon>
    </lineage>
</organism>
<protein>
    <recommendedName>
        <fullName evidence="1">Endonuclease/exonuclease/phosphatase domain-containing protein</fullName>
    </recommendedName>
</protein>
<dbReference type="InterPro" id="IPR036691">
    <property type="entry name" value="Endo/exonu/phosph_ase_sf"/>
</dbReference>
<proteinExistence type="predicted"/>
<evidence type="ECO:0000259" key="1">
    <source>
        <dbReference type="Pfam" id="PF03372"/>
    </source>
</evidence>
<accession>A0A564YT23</accession>
<evidence type="ECO:0000313" key="3">
    <source>
        <dbReference type="Proteomes" id="UP000321570"/>
    </source>
</evidence>
<dbReference type="Gene3D" id="3.60.10.10">
    <property type="entry name" value="Endonuclease/exonuclease/phosphatase"/>
    <property type="match status" value="1"/>
</dbReference>
<keyword evidence="3" id="KW-1185">Reference proteome</keyword>